<dbReference type="EC" id="2.3.2.27" evidence="3"/>
<dbReference type="InterPro" id="IPR057623">
    <property type="entry name" value="PUB12-19-like_N"/>
</dbReference>
<comment type="catalytic activity">
    <reaction evidence="1">
        <text>S-ubiquitinyl-[E2 ubiquitin-conjugating enzyme]-L-cysteine + [acceptor protein]-L-lysine = [E2 ubiquitin-conjugating enzyme]-L-cysteine + N(6)-ubiquitinyl-[acceptor protein]-L-lysine.</text>
        <dbReference type="EC" id="2.3.2.27"/>
    </reaction>
</comment>
<dbReference type="InterPro" id="IPR013083">
    <property type="entry name" value="Znf_RING/FYVE/PHD"/>
</dbReference>
<feature type="domain" description="U-box" evidence="8">
    <location>
        <begin position="298"/>
        <end position="339"/>
    </location>
</feature>
<dbReference type="InterPro" id="IPR016024">
    <property type="entry name" value="ARM-type_fold"/>
</dbReference>
<dbReference type="Gene3D" id="1.20.930.20">
    <property type="entry name" value="Adaptor protein Cbl, N-terminal domain"/>
    <property type="match status" value="1"/>
</dbReference>
<keyword evidence="10" id="KW-1185">Reference proteome</keyword>
<protein>
    <recommendedName>
        <fullName evidence="3">RING-type E3 ubiquitin transferase</fullName>
        <ecNumber evidence="3">2.3.2.27</ecNumber>
    </recommendedName>
</protein>
<keyword evidence="5" id="KW-0677">Repeat</keyword>
<evidence type="ECO:0000256" key="7">
    <source>
        <dbReference type="PROSITE-ProRule" id="PRU00259"/>
    </source>
</evidence>
<evidence type="ECO:0000256" key="5">
    <source>
        <dbReference type="ARBA" id="ARBA00022737"/>
    </source>
</evidence>
<dbReference type="EMBL" id="JAGKQM010000019">
    <property type="protein sequence ID" value="KAH0857862.1"/>
    <property type="molecule type" value="Genomic_DNA"/>
</dbReference>
<feature type="repeat" description="ARM" evidence="7">
    <location>
        <begin position="441"/>
        <end position="483"/>
    </location>
</feature>
<dbReference type="PANTHER" id="PTHR23315:SF349">
    <property type="entry name" value="U-BOX DOMAIN-CONTAINING PROTEIN 15"/>
    <property type="match status" value="1"/>
</dbReference>
<dbReference type="Gene3D" id="3.30.40.10">
    <property type="entry name" value="Zinc/RING finger domain, C3HC4 (zinc finger)"/>
    <property type="match status" value="1"/>
</dbReference>
<dbReference type="Proteomes" id="UP000824890">
    <property type="component" value="Unassembled WGS sequence"/>
</dbReference>
<dbReference type="Gene3D" id="1.25.10.10">
    <property type="entry name" value="Leucine-rich Repeat Variant"/>
    <property type="match status" value="1"/>
</dbReference>
<dbReference type="Pfam" id="PF25598">
    <property type="entry name" value="ARM_PUB"/>
    <property type="match status" value="1"/>
</dbReference>
<comment type="pathway">
    <text evidence="2">Protein modification; protein ubiquitination.</text>
</comment>
<dbReference type="InterPro" id="IPR003613">
    <property type="entry name" value="Ubox_domain"/>
</dbReference>
<dbReference type="SUPFAM" id="SSF57850">
    <property type="entry name" value="RING/U-box"/>
    <property type="match status" value="1"/>
</dbReference>
<comment type="caution">
    <text evidence="9">The sequence shown here is derived from an EMBL/GenBank/DDBJ whole genome shotgun (WGS) entry which is preliminary data.</text>
</comment>
<keyword evidence="4" id="KW-0808">Transferase</keyword>
<evidence type="ECO:0000256" key="2">
    <source>
        <dbReference type="ARBA" id="ARBA00004906"/>
    </source>
</evidence>
<dbReference type="SUPFAM" id="SSF48371">
    <property type="entry name" value="ARM repeat"/>
    <property type="match status" value="1"/>
</dbReference>
<dbReference type="SMART" id="SM00504">
    <property type="entry name" value="Ubox"/>
    <property type="match status" value="1"/>
</dbReference>
<dbReference type="InterPro" id="IPR000225">
    <property type="entry name" value="Armadillo"/>
</dbReference>
<evidence type="ECO:0000256" key="3">
    <source>
        <dbReference type="ARBA" id="ARBA00012483"/>
    </source>
</evidence>
<dbReference type="PANTHER" id="PTHR23315">
    <property type="entry name" value="U BOX DOMAIN-CONTAINING"/>
    <property type="match status" value="1"/>
</dbReference>
<organism evidence="9 10">
    <name type="scientific">Brassica napus</name>
    <name type="common">Rape</name>
    <dbReference type="NCBI Taxonomy" id="3708"/>
    <lineage>
        <taxon>Eukaryota</taxon>
        <taxon>Viridiplantae</taxon>
        <taxon>Streptophyta</taxon>
        <taxon>Embryophyta</taxon>
        <taxon>Tracheophyta</taxon>
        <taxon>Spermatophyta</taxon>
        <taxon>Magnoliopsida</taxon>
        <taxon>eudicotyledons</taxon>
        <taxon>Gunneridae</taxon>
        <taxon>Pentapetalae</taxon>
        <taxon>rosids</taxon>
        <taxon>malvids</taxon>
        <taxon>Brassicales</taxon>
        <taxon>Brassicaceae</taxon>
        <taxon>Brassiceae</taxon>
        <taxon>Brassica</taxon>
    </lineage>
</organism>
<evidence type="ECO:0000259" key="8">
    <source>
        <dbReference type="PROSITE" id="PS51698"/>
    </source>
</evidence>
<proteinExistence type="predicted"/>
<evidence type="ECO:0000256" key="4">
    <source>
        <dbReference type="ARBA" id="ARBA00022679"/>
    </source>
</evidence>
<gene>
    <name evidence="9" type="ORF">HID58_086123</name>
</gene>
<dbReference type="InterPro" id="IPR058678">
    <property type="entry name" value="ARM_PUB"/>
</dbReference>
<feature type="repeat" description="ARM" evidence="7">
    <location>
        <begin position="400"/>
        <end position="442"/>
    </location>
</feature>
<dbReference type="PROSITE" id="PS50176">
    <property type="entry name" value="ARM_REPEAT"/>
    <property type="match status" value="3"/>
</dbReference>
<evidence type="ECO:0000256" key="6">
    <source>
        <dbReference type="ARBA" id="ARBA00022786"/>
    </source>
</evidence>
<evidence type="ECO:0000256" key="1">
    <source>
        <dbReference type="ARBA" id="ARBA00000900"/>
    </source>
</evidence>
<sequence>MVVMDLDEEATREGENIEEVVNAEESIDDEAVDIHEEEVGDVKDDLVGKIITTIEFLDQISDYRRTQQKECFNLVRRLKILIPFMDEIRGFEFPSPESCMHFLNRLRKVILAARKLLETCNNGSKIFLALDSELIMTRFHSIYEKLNRVLVKTPFDELGISDEVKDEVGSLCKQLKKARRRTDTQDIELAVDMMVMFSKTDPRNADSAIIERLAKKLELQTMEDLKTETIAIKTLVQEKGGLSIETKQHIIELLNKFKKLQGVEATDVLYEPVINKSTSLILPHEFLCPITLEIMQDPWFDAGHKTCPKTGQTLDHLSLAPNYALKNIILQWCEKNNFKIPEKETSLHSENDSEEQKDEVSLLVEALSSSQLEEQRASVKQMRLLAKENPENRVLIANAGAIPLLVQLLSYPDSGIQENAVTTLLNLSIDETNKKLISDEGAIPDIIEILQNGNREARENSAAALFSLSMLDENKVTIGLSNGIPPLVELLQHGTSRGKKDALTALFNLSLNSANKGRAIDAGIVQPLLQLLKDRNLGMIDEALSILLLLVSHPEGRQAIGQLSFIETLVDFIRQGTPKNKECAASVLLELGSNNSSFILAALQFGVYEYLVDITSSGTNRAQRKANALIQLISKSEQI</sequence>
<dbReference type="InterPro" id="IPR011989">
    <property type="entry name" value="ARM-like"/>
</dbReference>
<feature type="repeat" description="ARM" evidence="7">
    <location>
        <begin position="482"/>
        <end position="524"/>
    </location>
</feature>
<dbReference type="Pfam" id="PF25368">
    <property type="entry name" value="PUB10_N"/>
    <property type="match status" value="1"/>
</dbReference>
<reference evidence="9 10" key="1">
    <citation type="submission" date="2021-05" db="EMBL/GenBank/DDBJ databases">
        <title>Genome Assembly of Synthetic Allotetraploid Brassica napus Reveals Homoeologous Exchanges between Subgenomes.</title>
        <authorList>
            <person name="Davis J.T."/>
        </authorList>
    </citation>
    <scope>NUCLEOTIDE SEQUENCE [LARGE SCALE GENOMIC DNA]</scope>
    <source>
        <strain evidence="10">cv. Da-Ae</strain>
        <tissue evidence="9">Seedling</tissue>
    </source>
</reference>
<dbReference type="InterPro" id="IPR036537">
    <property type="entry name" value="Adaptor_Cbl_N_dom_sf"/>
</dbReference>
<accession>A0ABQ7XRF1</accession>
<name>A0ABQ7XRF1_BRANA</name>
<evidence type="ECO:0000313" key="9">
    <source>
        <dbReference type="EMBL" id="KAH0857862.1"/>
    </source>
</evidence>
<dbReference type="PROSITE" id="PS51698">
    <property type="entry name" value="U_BOX"/>
    <property type="match status" value="1"/>
</dbReference>
<dbReference type="SMART" id="SM00185">
    <property type="entry name" value="ARM"/>
    <property type="match status" value="5"/>
</dbReference>
<keyword evidence="6" id="KW-0833">Ubl conjugation pathway</keyword>
<evidence type="ECO:0000313" key="10">
    <source>
        <dbReference type="Proteomes" id="UP000824890"/>
    </source>
</evidence>